<keyword evidence="14" id="KW-0408">Iron</keyword>
<keyword evidence="7 15" id="KW-0812">Transmembrane</keyword>
<feature type="disulfide bond" evidence="14">
    <location>
        <begin position="51"/>
        <end position="84"/>
    </location>
</feature>
<evidence type="ECO:0000256" key="8">
    <source>
        <dbReference type="ARBA" id="ARBA00022729"/>
    </source>
</evidence>
<evidence type="ECO:0000256" key="10">
    <source>
        <dbReference type="ARBA" id="ARBA00023136"/>
    </source>
</evidence>
<keyword evidence="10 15" id="KW-0472">Membrane</keyword>
<feature type="transmembrane region" description="Helical" evidence="15">
    <location>
        <begin position="217"/>
        <end position="240"/>
    </location>
</feature>
<evidence type="ECO:0000256" key="2">
    <source>
        <dbReference type="ARBA" id="ARBA00004589"/>
    </source>
</evidence>
<dbReference type="Pfam" id="PF20684">
    <property type="entry name" value="Fung_rhodopsin"/>
    <property type="match status" value="1"/>
</dbReference>
<evidence type="ECO:0000256" key="3">
    <source>
        <dbReference type="ARBA" id="ARBA00004613"/>
    </source>
</evidence>
<dbReference type="PANTHER" id="PTHR33048:SF47">
    <property type="entry name" value="INTEGRAL MEMBRANE PROTEIN-RELATED"/>
    <property type="match status" value="1"/>
</dbReference>
<dbReference type="GO" id="GO:0046872">
    <property type="term" value="F:metal ion binding"/>
    <property type="evidence" value="ECO:0007669"/>
    <property type="project" value="UniProtKB-UniRule"/>
</dbReference>
<comment type="caution">
    <text evidence="18">The sequence shown here is derived from an EMBL/GenBank/DDBJ whole genome shotgun (WGS) entry which is preliminary data.</text>
</comment>
<keyword evidence="5" id="KW-0964">Secreted</keyword>
<evidence type="ECO:0000256" key="16">
    <source>
        <dbReference type="SAM" id="SignalP"/>
    </source>
</evidence>
<feature type="non-terminal residue" evidence="18">
    <location>
        <position position="1"/>
    </location>
</feature>
<dbReference type="PANTHER" id="PTHR33048">
    <property type="entry name" value="PTH11-LIKE INTEGRAL MEMBRANE PROTEIN (AFU_ORTHOLOGUE AFUA_5G11245)"/>
    <property type="match status" value="1"/>
</dbReference>
<keyword evidence="12" id="KW-0449">Lipoprotein</keyword>
<evidence type="ECO:0000256" key="13">
    <source>
        <dbReference type="ARBA" id="ARBA00038359"/>
    </source>
</evidence>
<organism evidence="18 19">
    <name type="scientific">Colletotrichum sojae</name>
    <dbReference type="NCBI Taxonomy" id="2175907"/>
    <lineage>
        <taxon>Eukaryota</taxon>
        <taxon>Fungi</taxon>
        <taxon>Dikarya</taxon>
        <taxon>Ascomycota</taxon>
        <taxon>Pezizomycotina</taxon>
        <taxon>Sordariomycetes</taxon>
        <taxon>Hypocreomycetidae</taxon>
        <taxon>Glomerellales</taxon>
        <taxon>Glomerellaceae</taxon>
        <taxon>Colletotrichum</taxon>
        <taxon>Colletotrichum orchidearum species complex</taxon>
    </lineage>
</organism>
<feature type="transmembrane region" description="Helical" evidence="15">
    <location>
        <begin position="260"/>
        <end position="278"/>
    </location>
</feature>
<keyword evidence="19" id="KW-1185">Reference proteome</keyword>
<feature type="transmembrane region" description="Helical" evidence="15">
    <location>
        <begin position="96"/>
        <end position="117"/>
    </location>
</feature>
<evidence type="ECO:0000259" key="17">
    <source>
        <dbReference type="PROSITE" id="PS52012"/>
    </source>
</evidence>
<evidence type="ECO:0000256" key="7">
    <source>
        <dbReference type="ARBA" id="ARBA00022692"/>
    </source>
</evidence>
<evidence type="ECO:0000256" key="4">
    <source>
        <dbReference type="ARBA" id="ARBA00010031"/>
    </source>
</evidence>
<dbReference type="GO" id="GO:0098552">
    <property type="term" value="C:side of membrane"/>
    <property type="evidence" value="ECO:0007669"/>
    <property type="project" value="UniProtKB-KW"/>
</dbReference>
<dbReference type="InterPro" id="IPR008427">
    <property type="entry name" value="Extracellular_membr_CFEM_dom"/>
</dbReference>
<evidence type="ECO:0000256" key="11">
    <source>
        <dbReference type="ARBA" id="ARBA00023157"/>
    </source>
</evidence>
<feature type="chain" id="PRO_5034103633" evidence="16">
    <location>
        <begin position="18"/>
        <end position="322"/>
    </location>
</feature>
<keyword evidence="14" id="KW-0349">Heme</keyword>
<keyword evidence="6" id="KW-0325">Glycoprotein</keyword>
<feature type="domain" description="CFEM" evidence="17">
    <location>
        <begin position="1"/>
        <end position="111"/>
    </location>
</feature>
<keyword evidence="9 15" id="KW-1133">Transmembrane helix</keyword>
<feature type="transmembrane region" description="Helical" evidence="15">
    <location>
        <begin position="170"/>
        <end position="196"/>
    </location>
</feature>
<keyword evidence="6" id="KW-0336">GPI-anchor</keyword>
<dbReference type="EMBL" id="WIGN01000425">
    <property type="protein sequence ID" value="KAF6793745.1"/>
    <property type="molecule type" value="Genomic_DNA"/>
</dbReference>
<dbReference type="Proteomes" id="UP000652219">
    <property type="component" value="Unassembled WGS sequence"/>
</dbReference>
<dbReference type="Pfam" id="PF05730">
    <property type="entry name" value="CFEM"/>
    <property type="match status" value="1"/>
</dbReference>
<evidence type="ECO:0000256" key="15">
    <source>
        <dbReference type="SAM" id="Phobius"/>
    </source>
</evidence>
<dbReference type="PROSITE" id="PS52012">
    <property type="entry name" value="CFEM"/>
    <property type="match status" value="1"/>
</dbReference>
<feature type="transmembrane region" description="Helical" evidence="15">
    <location>
        <begin position="290"/>
        <end position="308"/>
    </location>
</feature>
<evidence type="ECO:0000256" key="9">
    <source>
        <dbReference type="ARBA" id="ARBA00022989"/>
    </source>
</evidence>
<comment type="similarity">
    <text evidence="4">Belongs to the RBT5 family.</text>
</comment>
<dbReference type="InterPro" id="IPR052337">
    <property type="entry name" value="SAT4-like"/>
</dbReference>
<evidence type="ECO:0000256" key="14">
    <source>
        <dbReference type="PROSITE-ProRule" id="PRU01356"/>
    </source>
</evidence>
<dbReference type="AlphaFoldDB" id="A0A8H6IRA6"/>
<feature type="disulfide bond" evidence="14">
    <location>
        <begin position="32"/>
        <end position="63"/>
    </location>
</feature>
<feature type="transmembrane region" description="Helical" evidence="15">
    <location>
        <begin position="129"/>
        <end position="150"/>
    </location>
</feature>
<evidence type="ECO:0000313" key="18">
    <source>
        <dbReference type="EMBL" id="KAF6793745.1"/>
    </source>
</evidence>
<feature type="binding site" description="axial binding residue" evidence="14">
    <location>
        <position position="46"/>
    </location>
    <ligand>
        <name>heme</name>
        <dbReference type="ChEBI" id="CHEBI:30413"/>
    </ligand>
    <ligandPart>
        <name>Fe</name>
        <dbReference type="ChEBI" id="CHEBI:18248"/>
    </ligandPart>
</feature>
<protein>
    <submittedName>
        <fullName evidence="18">CFEM domain-containing protein</fullName>
    </submittedName>
</protein>
<proteinExistence type="inferred from homology"/>
<keyword evidence="14" id="KW-0479">Metal-binding</keyword>
<dbReference type="InterPro" id="IPR049326">
    <property type="entry name" value="Rhodopsin_dom_fungi"/>
</dbReference>
<feature type="signal peptide" evidence="16">
    <location>
        <begin position="1"/>
        <end position="17"/>
    </location>
</feature>
<gene>
    <name evidence="18" type="ORF">CSOJ01_13848</name>
</gene>
<evidence type="ECO:0000313" key="19">
    <source>
        <dbReference type="Proteomes" id="UP000652219"/>
    </source>
</evidence>
<keyword evidence="11 14" id="KW-1015">Disulfide bond</keyword>
<evidence type="ECO:0000256" key="1">
    <source>
        <dbReference type="ARBA" id="ARBA00004141"/>
    </source>
</evidence>
<accession>A0A8H6IRA6</accession>
<evidence type="ECO:0000256" key="12">
    <source>
        <dbReference type="ARBA" id="ARBA00023288"/>
    </source>
</evidence>
<comment type="similarity">
    <text evidence="13">Belongs to the SAT4 family.</text>
</comment>
<dbReference type="GO" id="GO:0005576">
    <property type="term" value="C:extracellular region"/>
    <property type="evidence" value="ECO:0007669"/>
    <property type="project" value="UniProtKB-SubCell"/>
</dbReference>
<sequence length="322" mass="35791">MRSIWVLMLASATISAAQKYRVGDNPACAIPCIMAASKVASCSVIDESCVCPSHEFQEVVEGCTLGSCTFKDALATKNITWTACGYPNNDEYPKTIPARVTLFVLLPTLSFVLRMVVKKAGLSVWGADDTTIVVAYVFILGMTASDYIWASFGAGRNLWTLPERNVTKTFQMLFACQIQYFITLTAIRASILFMYLRIFPSRTFRIVLWATHAFNALVWTAFLLIIVFRCIPVNLSWTFWNGGGSDHCLPIDKLGTVQGVVFIALDVWLLILPATQVWRLNMKKSRKFGVTLMFGMGIFTTAIGIVRLKSISEATKYPLNPT</sequence>
<name>A0A8H6IRA6_9PEZI</name>
<feature type="disulfide bond" evidence="14">
    <location>
        <begin position="28"/>
        <end position="68"/>
    </location>
</feature>
<evidence type="ECO:0000256" key="5">
    <source>
        <dbReference type="ARBA" id="ARBA00022525"/>
    </source>
</evidence>
<reference evidence="18 19" key="1">
    <citation type="journal article" date="2020" name="Phytopathology">
        <title>Genome Sequence Resources of Colletotrichum truncatum, C. plurivorum, C. musicola, and C. sojae: Four Species Pathogenic to Soybean (Glycine max).</title>
        <authorList>
            <person name="Rogerio F."/>
            <person name="Boufleur T.R."/>
            <person name="Ciampi-Guillardi M."/>
            <person name="Sukno S.A."/>
            <person name="Thon M.R."/>
            <person name="Massola Junior N.S."/>
            <person name="Baroncelli R."/>
        </authorList>
    </citation>
    <scope>NUCLEOTIDE SEQUENCE [LARGE SCALE GENOMIC DNA]</scope>
    <source>
        <strain evidence="18 19">LFN0009</strain>
    </source>
</reference>
<comment type="subcellular location">
    <subcellularLocation>
        <location evidence="2">Membrane</location>
        <topology evidence="2">Lipid-anchor</topology>
        <topology evidence="2">GPI-anchor</topology>
    </subcellularLocation>
    <subcellularLocation>
        <location evidence="1">Membrane</location>
        <topology evidence="1">Multi-pass membrane protein</topology>
    </subcellularLocation>
    <subcellularLocation>
        <location evidence="3">Secreted</location>
    </subcellularLocation>
</comment>
<feature type="disulfide bond" evidence="14">
    <location>
        <begin position="42"/>
        <end position="49"/>
    </location>
</feature>
<evidence type="ECO:0000256" key="6">
    <source>
        <dbReference type="ARBA" id="ARBA00022622"/>
    </source>
</evidence>
<keyword evidence="8 16" id="KW-0732">Signal</keyword>